<gene>
    <name evidence="4" type="ORF">KI387_015440</name>
</gene>
<evidence type="ECO:0000256" key="1">
    <source>
        <dbReference type="ARBA" id="ARBA00004496"/>
    </source>
</evidence>
<evidence type="ECO:0008006" key="6">
    <source>
        <dbReference type="Google" id="ProtNLM"/>
    </source>
</evidence>
<accession>A0AA38GCZ0</accession>
<evidence type="ECO:0000256" key="3">
    <source>
        <dbReference type="ARBA" id="ARBA00023186"/>
    </source>
</evidence>
<reference evidence="4 5" key="1">
    <citation type="journal article" date="2021" name="Nat. Plants">
        <title>The Taxus genome provides insights into paclitaxel biosynthesis.</title>
        <authorList>
            <person name="Xiong X."/>
            <person name="Gou J."/>
            <person name="Liao Q."/>
            <person name="Li Y."/>
            <person name="Zhou Q."/>
            <person name="Bi G."/>
            <person name="Li C."/>
            <person name="Du R."/>
            <person name="Wang X."/>
            <person name="Sun T."/>
            <person name="Guo L."/>
            <person name="Liang H."/>
            <person name="Lu P."/>
            <person name="Wu Y."/>
            <person name="Zhang Z."/>
            <person name="Ro D.K."/>
            <person name="Shang Y."/>
            <person name="Huang S."/>
            <person name="Yan J."/>
        </authorList>
    </citation>
    <scope>NUCLEOTIDE SEQUENCE [LARGE SCALE GENOMIC DNA]</scope>
    <source>
        <strain evidence="4">Ta-2019</strain>
    </source>
</reference>
<proteinExistence type="predicted"/>
<dbReference type="InterPro" id="IPR030482">
    <property type="entry name" value="PDRG1"/>
</dbReference>
<dbReference type="PANTHER" id="PTHR21162">
    <property type="entry name" value="P53 AND DNA DAMAGE-REGULATED PROTEIN"/>
    <property type="match status" value="1"/>
</dbReference>
<name>A0AA38GCZ0_TAXCH</name>
<feature type="non-terminal residue" evidence="4">
    <location>
        <position position="186"/>
    </location>
</feature>
<organism evidence="4 5">
    <name type="scientific">Taxus chinensis</name>
    <name type="common">Chinese yew</name>
    <name type="synonym">Taxus wallichiana var. chinensis</name>
    <dbReference type="NCBI Taxonomy" id="29808"/>
    <lineage>
        <taxon>Eukaryota</taxon>
        <taxon>Viridiplantae</taxon>
        <taxon>Streptophyta</taxon>
        <taxon>Embryophyta</taxon>
        <taxon>Tracheophyta</taxon>
        <taxon>Spermatophyta</taxon>
        <taxon>Pinopsida</taxon>
        <taxon>Pinidae</taxon>
        <taxon>Conifers II</taxon>
        <taxon>Cupressales</taxon>
        <taxon>Taxaceae</taxon>
        <taxon>Taxus</taxon>
    </lineage>
</organism>
<dbReference type="AlphaFoldDB" id="A0AA38GCZ0"/>
<comment type="caution">
    <text evidence="4">The sequence shown here is derived from an EMBL/GenBank/DDBJ whole genome shotgun (WGS) entry which is preliminary data.</text>
</comment>
<evidence type="ECO:0000313" key="5">
    <source>
        <dbReference type="Proteomes" id="UP000824469"/>
    </source>
</evidence>
<feature type="non-terminal residue" evidence="4">
    <location>
        <position position="1"/>
    </location>
</feature>
<dbReference type="PANTHER" id="PTHR21162:SF0">
    <property type="entry name" value="P53 AND DNA DAMAGE-REGULATED PROTEIN 1"/>
    <property type="match status" value="1"/>
</dbReference>
<dbReference type="Proteomes" id="UP000824469">
    <property type="component" value="Unassembled WGS sequence"/>
</dbReference>
<dbReference type="EMBL" id="JAHRHJ020000003">
    <property type="protein sequence ID" value="KAH9320801.1"/>
    <property type="molecule type" value="Genomic_DNA"/>
</dbReference>
<evidence type="ECO:0000256" key="2">
    <source>
        <dbReference type="ARBA" id="ARBA00022490"/>
    </source>
</evidence>
<dbReference type="GO" id="GO:0005737">
    <property type="term" value="C:cytoplasm"/>
    <property type="evidence" value="ECO:0007669"/>
    <property type="project" value="UniProtKB-SubCell"/>
</dbReference>
<keyword evidence="2" id="KW-0963">Cytoplasm</keyword>
<keyword evidence="3" id="KW-0143">Chaperone</keyword>
<sequence>IFGVGCPSIRVGCWNIAVALGILMRRNSAEMEEDAKRLQQGLIEVEIEAEHLLMAKQQLVGCDRSRNSNREALTALRKQARTSKSSVPSHYESFMKQMGGNDAKVQEICRTCGNHNSTENTWMMFSGGDIFARLPFHAVHVSLEKDQEKLDFDVKKLQSYVKDKTLSLSEKGGLSDTISPQVLRAM</sequence>
<dbReference type="CDD" id="cd22860">
    <property type="entry name" value="PDRG1"/>
    <property type="match status" value="1"/>
</dbReference>
<evidence type="ECO:0000313" key="4">
    <source>
        <dbReference type="EMBL" id="KAH9320801.1"/>
    </source>
</evidence>
<dbReference type="OMA" id="KSFWISE"/>
<keyword evidence="5" id="KW-1185">Reference proteome</keyword>
<comment type="subcellular location">
    <subcellularLocation>
        <location evidence="1">Cytoplasm</location>
    </subcellularLocation>
</comment>
<protein>
    <recommendedName>
        <fullName evidence="6">P53 and DNA damage-regulated protein 1</fullName>
    </recommendedName>
</protein>